<proteinExistence type="predicted"/>
<sequence length="131" mass="13559">MKLSKKTLTSSLAAAVACLSLATVTAFANTSSTPAPGYGTLTGTLAGKSYTTKVTENSDNALLTVKGSMQDKNGSTVVTTQEIKSPRGYTSYSGSWTSVPSNVYVIYGTHGVQGGSKYGAKAVYTYSHVNP</sequence>
<dbReference type="PROSITE" id="PS51257">
    <property type="entry name" value="PROKAR_LIPOPROTEIN"/>
    <property type="match status" value="1"/>
</dbReference>
<comment type="caution">
    <text evidence="2">The sequence shown here is derived from an EMBL/GenBank/DDBJ whole genome shotgun (WGS) entry which is preliminary data.</text>
</comment>
<keyword evidence="3" id="KW-1185">Reference proteome</keyword>
<reference evidence="2 3" key="1">
    <citation type="submission" date="2021-05" db="EMBL/GenBank/DDBJ databases">
        <title>Novel Bacillus species.</title>
        <authorList>
            <person name="Liu G."/>
        </authorList>
    </citation>
    <scope>NUCLEOTIDE SEQUENCE [LARGE SCALE GENOMIC DNA]</scope>
    <source>
        <strain evidence="2 3">FJAT-49705</strain>
    </source>
</reference>
<feature type="chain" id="PRO_5047094462" evidence="1">
    <location>
        <begin position="29"/>
        <end position="131"/>
    </location>
</feature>
<name>A0ABS5NPL9_9BACI</name>
<accession>A0ABS5NPL9</accession>
<evidence type="ECO:0000313" key="2">
    <source>
        <dbReference type="EMBL" id="MBS4189766.1"/>
    </source>
</evidence>
<keyword evidence="1" id="KW-0732">Signal</keyword>
<dbReference type="Proteomes" id="UP000681027">
    <property type="component" value="Unassembled WGS sequence"/>
</dbReference>
<evidence type="ECO:0000256" key="1">
    <source>
        <dbReference type="SAM" id="SignalP"/>
    </source>
</evidence>
<dbReference type="EMBL" id="JAGYPM010000001">
    <property type="protein sequence ID" value="MBS4189766.1"/>
    <property type="molecule type" value="Genomic_DNA"/>
</dbReference>
<feature type="signal peptide" evidence="1">
    <location>
        <begin position="1"/>
        <end position="28"/>
    </location>
</feature>
<evidence type="ECO:0000313" key="3">
    <source>
        <dbReference type="Proteomes" id="UP000681027"/>
    </source>
</evidence>
<organism evidence="2 3">
    <name type="scientific">Cytobacillus citreus</name>
    <dbReference type="NCBI Taxonomy" id="2833586"/>
    <lineage>
        <taxon>Bacteria</taxon>
        <taxon>Bacillati</taxon>
        <taxon>Bacillota</taxon>
        <taxon>Bacilli</taxon>
        <taxon>Bacillales</taxon>
        <taxon>Bacillaceae</taxon>
        <taxon>Cytobacillus</taxon>
    </lineage>
</organism>
<protein>
    <submittedName>
        <fullName evidence="2">Uncharacterized protein</fullName>
    </submittedName>
</protein>
<gene>
    <name evidence="2" type="ORF">KHA94_06030</name>
</gene>
<dbReference type="RefSeq" id="WP_213101165.1">
    <property type="nucleotide sequence ID" value="NZ_JAGYPM010000001.1"/>
</dbReference>